<name>A0A3B0WA48_9ZZZZ</name>
<sequence>MRILTVLFLIGLLVACNQTTLKSNDSSTTIAAKEVSFDTQDSSKDMALEFLLSVSAKDFMTHMPPEPLEFRGVKLGEIANSDGSTLFMLCGEFLVEETKGVFNWVDFATIKTDGYEQWLGAQAKGLCQQPAIVWNEEGNLSPLLQASMDTFR</sequence>
<dbReference type="EMBL" id="UOFA01000262">
    <property type="protein sequence ID" value="VAW46199.1"/>
    <property type="molecule type" value="Genomic_DNA"/>
</dbReference>
<organism evidence="1">
    <name type="scientific">hydrothermal vent metagenome</name>
    <dbReference type="NCBI Taxonomy" id="652676"/>
    <lineage>
        <taxon>unclassified sequences</taxon>
        <taxon>metagenomes</taxon>
        <taxon>ecological metagenomes</taxon>
    </lineage>
</organism>
<proteinExistence type="predicted"/>
<dbReference type="PROSITE" id="PS51257">
    <property type="entry name" value="PROKAR_LIPOPROTEIN"/>
    <property type="match status" value="1"/>
</dbReference>
<dbReference type="AlphaFoldDB" id="A0A3B0WA48"/>
<reference evidence="1" key="1">
    <citation type="submission" date="2018-06" db="EMBL/GenBank/DDBJ databases">
        <authorList>
            <person name="Zhirakovskaya E."/>
        </authorList>
    </citation>
    <scope>NUCLEOTIDE SEQUENCE</scope>
</reference>
<protein>
    <recommendedName>
        <fullName evidence="2">Lipoprotein</fullName>
    </recommendedName>
</protein>
<accession>A0A3B0WA48</accession>
<evidence type="ECO:0008006" key="2">
    <source>
        <dbReference type="Google" id="ProtNLM"/>
    </source>
</evidence>
<gene>
    <name evidence="1" type="ORF">MNBD_GAMMA02-1160</name>
</gene>
<evidence type="ECO:0000313" key="1">
    <source>
        <dbReference type="EMBL" id="VAW46199.1"/>
    </source>
</evidence>